<feature type="compositionally biased region" description="Polar residues" evidence="1">
    <location>
        <begin position="480"/>
        <end position="533"/>
    </location>
</feature>
<dbReference type="EMBL" id="REGW02000014">
    <property type="protein sequence ID" value="KAE8287024.1"/>
    <property type="molecule type" value="Genomic_DNA"/>
</dbReference>
<protein>
    <submittedName>
        <fullName evidence="3">MAX gene-associated protein</fullName>
    </submittedName>
</protein>
<feature type="region of interest" description="Disordered" evidence="1">
    <location>
        <begin position="479"/>
        <end position="541"/>
    </location>
</feature>
<dbReference type="AlphaFoldDB" id="A0A6G0I6G8"/>
<evidence type="ECO:0000313" key="3">
    <source>
        <dbReference type="EMBL" id="KAE8287024.1"/>
    </source>
</evidence>
<gene>
    <name evidence="3" type="ORF">D5F01_LYC14982</name>
</gene>
<sequence length="567" mass="62237">MQQPGAALIAHAAAGSDSISSVSQRLPSGISSRNFGQSHGTIHRSPGFTKFHSRLMLMEKGAVNQGLSRTQLTPDRLSAALSVILTKQMQPNQVLKTSKYPKYKDEGPECGQDFCRLGCVCSSLRHLNRGPFHCRRPECMFGCTCFKRKIFKHLSSMETEQQTPPVYSMTNMEHVDQPRPGSHANKLWNRNIRDVDPDPLFTPKSAPLSLAHLKASKTRQCTSSNTTEFNSKPPPEVTIEPKILDTLAAKPHETTTDNPPIKYYKTVLIVKQSENGTTSNEMEARKQIEIQSACQWTITSSARWTRSSYGKPSGSIVTYRVQISKPSKSSDNDEDEFDESDEEMYDNKSHDEDTDAEECGQIEGPTLRIGVTPFLSRVIPAGKLRARTKPVGCKASGLIQVNGKSYNQARLLLGNMGSLHPANRFAAYITGRLLAPAGVFLKNPEKSHTTNKINPPRTLHIKAAGTVVPPIITARKTTELKTSTQPPVQVCQPDSRQKGSVNLPQNSQNFSTISPVQMFPSGQRSSVSPFQGCSMSSPVSLTVSPSLKTPSFLHQSGTYSVQDLPSG</sequence>
<comment type="caution">
    <text evidence="3">The sequence shown here is derived from an EMBL/GenBank/DDBJ whole genome shotgun (WGS) entry which is preliminary data.</text>
</comment>
<reference evidence="3 4" key="1">
    <citation type="submission" date="2019-07" db="EMBL/GenBank/DDBJ databases">
        <title>Chromosome genome assembly for large yellow croaker.</title>
        <authorList>
            <person name="Xiao S."/>
        </authorList>
    </citation>
    <scope>NUCLEOTIDE SEQUENCE [LARGE SCALE GENOMIC DNA]</scope>
    <source>
        <strain evidence="3">JMULYC20181020</strain>
        <tissue evidence="3">Muscle</tissue>
    </source>
</reference>
<dbReference type="Proteomes" id="UP000424527">
    <property type="component" value="Unassembled WGS sequence"/>
</dbReference>
<dbReference type="InterPro" id="IPR032060">
    <property type="entry name" value="MGA_dom"/>
</dbReference>
<proteinExistence type="predicted"/>
<evidence type="ECO:0000313" key="4">
    <source>
        <dbReference type="Proteomes" id="UP000424527"/>
    </source>
</evidence>
<dbReference type="Pfam" id="PF16059">
    <property type="entry name" value="MGA_dom"/>
    <property type="match status" value="1"/>
</dbReference>
<organism evidence="3 4">
    <name type="scientific">Larimichthys crocea</name>
    <name type="common">Large yellow croaker</name>
    <name type="synonym">Pseudosciaena crocea</name>
    <dbReference type="NCBI Taxonomy" id="215358"/>
    <lineage>
        <taxon>Eukaryota</taxon>
        <taxon>Metazoa</taxon>
        <taxon>Chordata</taxon>
        <taxon>Craniata</taxon>
        <taxon>Vertebrata</taxon>
        <taxon>Euteleostomi</taxon>
        <taxon>Actinopterygii</taxon>
        <taxon>Neopterygii</taxon>
        <taxon>Teleostei</taxon>
        <taxon>Neoteleostei</taxon>
        <taxon>Acanthomorphata</taxon>
        <taxon>Eupercaria</taxon>
        <taxon>Sciaenidae</taxon>
        <taxon>Larimichthys</taxon>
    </lineage>
</organism>
<feature type="domain" description="MGA conserved" evidence="2">
    <location>
        <begin position="104"/>
        <end position="147"/>
    </location>
</feature>
<evidence type="ECO:0000259" key="2">
    <source>
        <dbReference type="Pfam" id="PF16059"/>
    </source>
</evidence>
<feature type="region of interest" description="Disordered" evidence="1">
    <location>
        <begin position="320"/>
        <end position="358"/>
    </location>
</feature>
<evidence type="ECO:0000256" key="1">
    <source>
        <dbReference type="SAM" id="MobiDB-lite"/>
    </source>
</evidence>
<keyword evidence="4" id="KW-1185">Reference proteome</keyword>
<accession>A0A6G0I6G8</accession>
<feature type="compositionally biased region" description="Acidic residues" evidence="1">
    <location>
        <begin position="332"/>
        <end position="344"/>
    </location>
</feature>
<name>A0A6G0I6G8_LARCR</name>